<protein>
    <submittedName>
        <fullName evidence="6">Snf2 family protein</fullName>
    </submittedName>
</protein>
<evidence type="ECO:0000313" key="6">
    <source>
        <dbReference type="EMBL" id="EHI74043.1"/>
    </source>
</evidence>
<dbReference type="Gene3D" id="3.40.50.300">
    <property type="entry name" value="P-loop containing nucleotide triphosphate hydrolases"/>
    <property type="match status" value="1"/>
</dbReference>
<proteinExistence type="predicted"/>
<dbReference type="Pfam" id="PF00271">
    <property type="entry name" value="Helicase_C"/>
    <property type="match status" value="1"/>
</dbReference>
<keyword evidence="7" id="KW-1185">Reference proteome</keyword>
<dbReference type="GO" id="GO:0008270">
    <property type="term" value="F:zinc ion binding"/>
    <property type="evidence" value="ECO:0007669"/>
    <property type="project" value="UniProtKB-KW"/>
</dbReference>
<feature type="domain" description="SWIM-type" evidence="3">
    <location>
        <begin position="37"/>
        <end position="74"/>
    </location>
</feature>
<dbReference type="EMBL" id="AEUV02000002">
    <property type="protein sequence ID" value="EHI74043.1"/>
    <property type="molecule type" value="Genomic_DNA"/>
</dbReference>
<keyword evidence="2" id="KW-0863">Zinc-finger</keyword>
<dbReference type="SMART" id="SM00487">
    <property type="entry name" value="DEXDc"/>
    <property type="match status" value="1"/>
</dbReference>
<keyword evidence="1" id="KW-0378">Hydrolase</keyword>
<dbReference type="SMART" id="SM00490">
    <property type="entry name" value="HELICc"/>
    <property type="match status" value="1"/>
</dbReference>
<sequence>MARLIPGRVRNEGIALSQAGKVKIKSTANKIIKAEVADVAIQFSFDDDRVSCSCPMFAQKNYCSHLAAIEFYLKNDPAGKEIVDQLKNEAASQKQQERLHSFGSLFLDGLAVNEDDSLKYRLSASGEQDLYSSAIWWTLHINRLPDDRSYIVRDIKNFLQVLKREDAYQIGKNYFEPISYLQFDEASQEFLDFLLRLIPDEDLNHLDFLLPNRGRHLALPRGFFEEGTQLMQDLYDFHVTLNGRDYKELYFKELTKEDDLFHFKILVHRQSLEMVIAEKASQAYFDQTYLLHRQTFYHLNTKQRRLVKAIKGLMIDQDLNKHVHFDLEDQGKLAASLLDFAEIGQIDAPKSFAIRDFKPIFKLDLSENDEILLNLIYDYDGSQVGSREELQALPFTSNFKREERISQVLASEGFVGHFSARHRPVYDEALYDFFMRTIPHLERLGQVILSPDLDDLRTYERPQIKVSTEKGLLDVSFDFSSIYEGDISQALQALFKNEAYYISDKGHLVVFDEETQKVSKTLQTLRAKPIANGHLQLDNLAAFQLSELFKDSERVDFSKDFQQLAYDLRHPEVFELPKLAVKASLRDYQLAGIKWLSMLDHYGFGGILADDMGLGKTLQTIAFLTGKMKAASKVLILSPSSLIYNWKDEFTKFAPELDVVVSYGLKQERVATIAENHQVTITSYASFRQDFDSYQVGHYDYLILDEAQVMKNTQTKIAQHLRAFEVGNCFALSGTPIENKLLEIWSIFQIVLPGLLPSKKEFSKMEANQVAQYIKPFVMRRKKEDVLPELPDLTETTYYNELEDEQKAIYLAQLRQIQASVRQSSDAELNRQKIQILSGIIRLRQICDTPALFMDYQGASGKIESLRQLLSQIQASAHRALVFSQFRDMLDIAEEEVSKLGMTSYKITGSTPAEARQEMTKAFNNGSKDVFLVSLKAGGVGLNLTGADTVILIDLWWNPAVEMQAISRAHRLGQTEKVEVYRLITRGTIEEKILELQDSKKNLVTTVLDGNESRANMTIEEIKEILGVKDFILSS</sequence>
<dbReference type="PANTHER" id="PTHR10799">
    <property type="entry name" value="SNF2/RAD54 HELICASE FAMILY"/>
    <property type="match status" value="1"/>
</dbReference>
<dbReference type="Pfam" id="PF00176">
    <property type="entry name" value="SNF2-rel_dom"/>
    <property type="match status" value="1"/>
</dbReference>
<comment type="caution">
    <text evidence="6">The sequence shown here is derived from an EMBL/GenBank/DDBJ whole genome shotgun (WGS) entry which is preliminary data.</text>
</comment>
<dbReference type="GO" id="GO:0016787">
    <property type="term" value="F:hydrolase activity"/>
    <property type="evidence" value="ECO:0007669"/>
    <property type="project" value="UniProtKB-KW"/>
</dbReference>
<dbReference type="eggNOG" id="COG0553">
    <property type="taxonomic scope" value="Bacteria"/>
</dbReference>
<dbReference type="InterPro" id="IPR013663">
    <property type="entry name" value="Helicase_SWF/SNF/SWI_bac"/>
</dbReference>
<dbReference type="InterPro" id="IPR000330">
    <property type="entry name" value="SNF2_N"/>
</dbReference>
<evidence type="ECO:0000256" key="1">
    <source>
        <dbReference type="ARBA" id="ARBA00022801"/>
    </source>
</evidence>
<dbReference type="Pfam" id="PF04434">
    <property type="entry name" value="SWIM"/>
    <property type="match status" value="1"/>
</dbReference>
<evidence type="ECO:0000313" key="7">
    <source>
        <dbReference type="Proteomes" id="UP000004322"/>
    </source>
</evidence>
<evidence type="ECO:0000259" key="4">
    <source>
        <dbReference type="PROSITE" id="PS51192"/>
    </source>
</evidence>
<dbReference type="InterPro" id="IPR038718">
    <property type="entry name" value="SNF2-like_sf"/>
</dbReference>
<dbReference type="InterPro" id="IPR049730">
    <property type="entry name" value="SNF2/RAD54-like_C"/>
</dbReference>
<name>G5JSU3_STRCG</name>
<organism evidence="6 7">
    <name type="scientific">Streptococcus criceti HS-6</name>
    <dbReference type="NCBI Taxonomy" id="873449"/>
    <lineage>
        <taxon>Bacteria</taxon>
        <taxon>Bacillati</taxon>
        <taxon>Bacillota</taxon>
        <taxon>Bacilli</taxon>
        <taxon>Lactobacillales</taxon>
        <taxon>Streptococcaceae</taxon>
        <taxon>Streptococcus</taxon>
    </lineage>
</organism>
<accession>G5JSU3</accession>
<reference evidence="6" key="1">
    <citation type="submission" date="2011-07" db="EMBL/GenBank/DDBJ databases">
        <authorList>
            <person name="Stanhope M.J."/>
            <person name="Durkin A.S."/>
            <person name="Hostetler J."/>
            <person name="Kim M."/>
            <person name="Radune D."/>
            <person name="Singh I."/>
            <person name="Town C.D."/>
        </authorList>
    </citation>
    <scope>NUCLEOTIDE SEQUENCE [LARGE SCALE GENOMIC DNA]</scope>
    <source>
        <strain evidence="6">HS-6</strain>
    </source>
</reference>
<dbReference type="PROSITE" id="PS51194">
    <property type="entry name" value="HELICASE_CTER"/>
    <property type="match status" value="1"/>
</dbReference>
<dbReference type="SUPFAM" id="SSF52540">
    <property type="entry name" value="P-loop containing nucleoside triphosphate hydrolases"/>
    <property type="match status" value="2"/>
</dbReference>
<dbReference type="OrthoDB" id="9760715at2"/>
<dbReference type="CDD" id="cd18793">
    <property type="entry name" value="SF2_C_SNF"/>
    <property type="match status" value="1"/>
</dbReference>
<feature type="domain" description="Helicase ATP-binding" evidence="4">
    <location>
        <begin position="597"/>
        <end position="754"/>
    </location>
</feature>
<evidence type="ECO:0000256" key="2">
    <source>
        <dbReference type="PROSITE-ProRule" id="PRU00325"/>
    </source>
</evidence>
<dbReference type="Pfam" id="PF08455">
    <property type="entry name" value="SNF2_assoc"/>
    <property type="match status" value="1"/>
</dbReference>
<dbReference type="InterPro" id="IPR014001">
    <property type="entry name" value="Helicase_ATP-bd"/>
</dbReference>
<dbReference type="Proteomes" id="UP000004322">
    <property type="component" value="Unassembled WGS sequence"/>
</dbReference>
<dbReference type="AlphaFoldDB" id="G5JSU3"/>
<dbReference type="STRING" id="873449.STRCR_0992"/>
<dbReference type="PROSITE" id="PS51192">
    <property type="entry name" value="HELICASE_ATP_BIND_1"/>
    <property type="match status" value="1"/>
</dbReference>
<dbReference type="InterPro" id="IPR027417">
    <property type="entry name" value="P-loop_NTPase"/>
</dbReference>
<dbReference type="PROSITE" id="PS50966">
    <property type="entry name" value="ZF_SWIM"/>
    <property type="match status" value="1"/>
</dbReference>
<evidence type="ECO:0000259" key="5">
    <source>
        <dbReference type="PROSITE" id="PS51194"/>
    </source>
</evidence>
<dbReference type="InterPro" id="IPR001650">
    <property type="entry name" value="Helicase_C-like"/>
</dbReference>
<dbReference type="InterPro" id="IPR007527">
    <property type="entry name" value="Znf_SWIM"/>
</dbReference>
<feature type="domain" description="Helicase C-terminal" evidence="5">
    <location>
        <begin position="865"/>
        <end position="1023"/>
    </location>
</feature>
<gene>
    <name evidence="6" type="ORF">STRCR_0992</name>
</gene>
<dbReference type="RefSeq" id="WP_004226769.1">
    <property type="nucleotide sequence ID" value="NZ_AEUV02000002.1"/>
</dbReference>
<keyword evidence="2" id="KW-0479">Metal-binding</keyword>
<dbReference type="GO" id="GO:0005524">
    <property type="term" value="F:ATP binding"/>
    <property type="evidence" value="ECO:0007669"/>
    <property type="project" value="InterPro"/>
</dbReference>
<dbReference type="Gene3D" id="3.40.50.10810">
    <property type="entry name" value="Tandem AAA-ATPase domain"/>
    <property type="match status" value="1"/>
</dbReference>
<keyword evidence="2" id="KW-0862">Zinc</keyword>
<evidence type="ECO:0000259" key="3">
    <source>
        <dbReference type="PROSITE" id="PS50966"/>
    </source>
</evidence>